<dbReference type="InterPro" id="IPR045494">
    <property type="entry name" value="DUF6436"/>
</dbReference>
<sequence length="201" mass="22032">MNTPPATPARRRGMRLLIAAACVFMLGVGVALWQYFGFSEQASFAEQAIVFDDAQLQLPLDLAGANGRIRVVHFWDPACTVCNRETGAHLSYLISMYRRAGIDFYAVRRPGTTGELPDYLKGRLQELPTLTGVEQIPASPAVAIWDRDGHLAYAGPYSIGMVCNSANSFVEPILDKLVSGKPVRPRGLLAVGCYCRWQTTP</sequence>
<keyword evidence="1" id="KW-0812">Transmembrane</keyword>
<dbReference type="EMBL" id="JAYFUH010000260">
    <property type="protein sequence ID" value="MEA5669551.1"/>
    <property type="molecule type" value="Genomic_DNA"/>
</dbReference>
<gene>
    <name evidence="3" type="ORF">VA603_18630</name>
</gene>
<keyword evidence="4" id="KW-1185">Reference proteome</keyword>
<feature type="transmembrane region" description="Helical" evidence="1">
    <location>
        <begin position="16"/>
        <end position="36"/>
    </location>
</feature>
<dbReference type="Gene3D" id="3.40.30.10">
    <property type="entry name" value="Glutaredoxin"/>
    <property type="match status" value="1"/>
</dbReference>
<dbReference type="InterPro" id="IPR036249">
    <property type="entry name" value="Thioredoxin-like_sf"/>
</dbReference>
<organism evidence="3 4">
    <name type="scientific">Stenotrophomonas capsici</name>
    <dbReference type="NCBI Taxonomy" id="3110230"/>
    <lineage>
        <taxon>Bacteria</taxon>
        <taxon>Pseudomonadati</taxon>
        <taxon>Pseudomonadota</taxon>
        <taxon>Gammaproteobacteria</taxon>
        <taxon>Lysobacterales</taxon>
        <taxon>Lysobacteraceae</taxon>
        <taxon>Stenotrophomonas</taxon>
    </lineage>
</organism>
<comment type="caution">
    <text evidence="3">The sequence shown here is derived from an EMBL/GenBank/DDBJ whole genome shotgun (WGS) entry which is preliminary data.</text>
</comment>
<reference evidence="3 4" key="1">
    <citation type="submission" date="2023-12" db="EMBL/GenBank/DDBJ databases">
        <title>Stenotrophomonas guangdongensis sp. nov., isolated from wilted pepper plants (Capsicum annuum).</title>
        <authorList>
            <person name="Qiu M."/>
            <person name="Li Y."/>
            <person name="Liu Q."/>
            <person name="Zhang X."/>
            <person name="Huang Y."/>
            <person name="Guo R."/>
            <person name="Hu M."/>
            <person name="Zhou J."/>
            <person name="Zhou X."/>
        </authorList>
    </citation>
    <scope>NUCLEOTIDE SEQUENCE [LARGE SCALE GENOMIC DNA]</scope>
    <source>
        <strain evidence="3 4">MH1</strain>
    </source>
</reference>
<keyword evidence="1" id="KW-0472">Membrane</keyword>
<protein>
    <submittedName>
        <fullName evidence="3">DUF6436 domain-containing protein</fullName>
    </submittedName>
</protein>
<name>A0ABU5V872_9GAMM</name>
<evidence type="ECO:0000259" key="2">
    <source>
        <dbReference type="Pfam" id="PF20029"/>
    </source>
</evidence>
<feature type="domain" description="DUF6436" evidence="2">
    <location>
        <begin position="49"/>
        <end position="197"/>
    </location>
</feature>
<evidence type="ECO:0000313" key="4">
    <source>
        <dbReference type="Proteomes" id="UP001301653"/>
    </source>
</evidence>
<dbReference type="Pfam" id="PF20029">
    <property type="entry name" value="DUF6436"/>
    <property type="match status" value="1"/>
</dbReference>
<keyword evidence="1" id="KW-1133">Transmembrane helix</keyword>
<evidence type="ECO:0000256" key="1">
    <source>
        <dbReference type="SAM" id="Phobius"/>
    </source>
</evidence>
<dbReference type="RefSeq" id="WP_323439717.1">
    <property type="nucleotide sequence ID" value="NZ_JAYFUH010000260.1"/>
</dbReference>
<accession>A0ABU5V872</accession>
<proteinExistence type="predicted"/>
<dbReference type="Proteomes" id="UP001301653">
    <property type="component" value="Unassembled WGS sequence"/>
</dbReference>
<dbReference type="SUPFAM" id="SSF52833">
    <property type="entry name" value="Thioredoxin-like"/>
    <property type="match status" value="1"/>
</dbReference>
<evidence type="ECO:0000313" key="3">
    <source>
        <dbReference type="EMBL" id="MEA5669551.1"/>
    </source>
</evidence>